<evidence type="ECO:0000256" key="3">
    <source>
        <dbReference type="ARBA" id="ARBA00004544"/>
    </source>
</evidence>
<dbReference type="GO" id="GO:0030424">
    <property type="term" value="C:axon"/>
    <property type="evidence" value="ECO:0007669"/>
    <property type="project" value="TreeGrafter"/>
</dbReference>
<feature type="coiled-coil region" evidence="14">
    <location>
        <begin position="1030"/>
        <end position="1107"/>
    </location>
</feature>
<evidence type="ECO:0000256" key="4">
    <source>
        <dbReference type="ARBA" id="ARBA00011010"/>
    </source>
</evidence>
<dbReference type="Gene3D" id="2.30.30.190">
    <property type="entry name" value="CAP Gly-rich-like domain"/>
    <property type="match status" value="1"/>
</dbReference>
<dbReference type="EMBL" id="OB660803">
    <property type="protein sequence ID" value="CAD7226331.1"/>
    <property type="molecule type" value="Genomic_DNA"/>
</dbReference>
<dbReference type="Pfam" id="PF01302">
    <property type="entry name" value="CAP_GLY"/>
    <property type="match status" value="1"/>
</dbReference>
<dbReference type="GO" id="GO:0007097">
    <property type="term" value="P:nuclear migration"/>
    <property type="evidence" value="ECO:0007669"/>
    <property type="project" value="TreeGrafter"/>
</dbReference>
<dbReference type="PROSITE" id="PS00845">
    <property type="entry name" value="CAP_GLY_1"/>
    <property type="match status" value="1"/>
</dbReference>
<keyword evidence="9" id="KW-0498">Mitosis</keyword>
<dbReference type="GO" id="GO:0000776">
    <property type="term" value="C:kinetochore"/>
    <property type="evidence" value="ECO:0007669"/>
    <property type="project" value="TreeGrafter"/>
</dbReference>
<feature type="compositionally biased region" description="Low complexity" evidence="15">
    <location>
        <begin position="1147"/>
        <end position="1170"/>
    </location>
</feature>
<dbReference type="InterPro" id="IPR022157">
    <property type="entry name" value="Dynactin"/>
</dbReference>
<evidence type="ECO:0000256" key="5">
    <source>
        <dbReference type="ARBA" id="ARBA00016574"/>
    </source>
</evidence>
<dbReference type="PROSITE" id="PS50245">
    <property type="entry name" value="CAP_GLY_2"/>
    <property type="match status" value="1"/>
</dbReference>
<accession>A0A7R8W7E3</accession>
<evidence type="ECO:0000256" key="7">
    <source>
        <dbReference type="ARBA" id="ARBA00022618"/>
    </source>
</evidence>
<keyword evidence="11 14" id="KW-0175">Coiled coil</keyword>
<keyword evidence="7" id="KW-0132">Cell division</keyword>
<keyword evidence="6" id="KW-0963">Cytoplasm</keyword>
<evidence type="ECO:0000256" key="12">
    <source>
        <dbReference type="ARBA" id="ARBA00023212"/>
    </source>
</evidence>
<keyword evidence="12" id="KW-0206">Cytoskeleton</keyword>
<feature type="region of interest" description="Disordered" evidence="15">
    <location>
        <begin position="1145"/>
        <end position="1170"/>
    </location>
</feature>
<dbReference type="SMART" id="SM01052">
    <property type="entry name" value="CAP_GLY"/>
    <property type="match status" value="1"/>
</dbReference>
<dbReference type="GO" id="GO:0030286">
    <property type="term" value="C:dynein complex"/>
    <property type="evidence" value="ECO:0007669"/>
    <property type="project" value="UniProtKB-KW"/>
</dbReference>
<keyword evidence="8" id="KW-0493">Microtubule</keyword>
<dbReference type="GO" id="GO:0000132">
    <property type="term" value="P:establishment of mitotic spindle orientation"/>
    <property type="evidence" value="ECO:0007669"/>
    <property type="project" value="TreeGrafter"/>
</dbReference>
<evidence type="ECO:0000313" key="16">
    <source>
        <dbReference type="EMBL" id="CAD7226331.1"/>
    </source>
</evidence>
<evidence type="ECO:0000256" key="6">
    <source>
        <dbReference type="ARBA" id="ARBA00022490"/>
    </source>
</evidence>
<evidence type="ECO:0000256" key="11">
    <source>
        <dbReference type="ARBA" id="ARBA00023054"/>
    </source>
</evidence>
<feature type="region of interest" description="Disordered" evidence="15">
    <location>
        <begin position="92"/>
        <end position="187"/>
    </location>
</feature>
<organism evidence="16">
    <name type="scientific">Cyprideis torosa</name>
    <dbReference type="NCBI Taxonomy" id="163714"/>
    <lineage>
        <taxon>Eukaryota</taxon>
        <taxon>Metazoa</taxon>
        <taxon>Ecdysozoa</taxon>
        <taxon>Arthropoda</taxon>
        <taxon>Crustacea</taxon>
        <taxon>Oligostraca</taxon>
        <taxon>Ostracoda</taxon>
        <taxon>Podocopa</taxon>
        <taxon>Podocopida</taxon>
        <taxon>Cytherocopina</taxon>
        <taxon>Cytheroidea</taxon>
        <taxon>Cytherideidae</taxon>
        <taxon>Cyprideis</taxon>
    </lineage>
</organism>
<feature type="compositionally biased region" description="Low complexity" evidence="15">
    <location>
        <begin position="104"/>
        <end position="114"/>
    </location>
</feature>
<dbReference type="InterPro" id="IPR036859">
    <property type="entry name" value="CAP-Gly_dom_sf"/>
</dbReference>
<dbReference type="GO" id="GO:0005874">
    <property type="term" value="C:microtubule"/>
    <property type="evidence" value="ECO:0007669"/>
    <property type="project" value="UniProtKB-KW"/>
</dbReference>
<evidence type="ECO:0000256" key="1">
    <source>
        <dbReference type="ARBA" id="ARBA00004114"/>
    </source>
</evidence>
<keyword evidence="13" id="KW-0131">Cell cycle</keyword>
<evidence type="ECO:0000256" key="9">
    <source>
        <dbReference type="ARBA" id="ARBA00022776"/>
    </source>
</evidence>
<dbReference type="OrthoDB" id="2130750at2759"/>
<feature type="compositionally biased region" description="Low complexity" evidence="15">
    <location>
        <begin position="162"/>
        <end position="178"/>
    </location>
</feature>
<gene>
    <name evidence="16" type="ORF">CTOB1V02_LOCUS4251</name>
</gene>
<dbReference type="PANTHER" id="PTHR18916">
    <property type="entry name" value="DYNACTIN 1-RELATED MICROTUBULE-BINDING"/>
    <property type="match status" value="1"/>
</dbReference>
<keyword evidence="10" id="KW-0243">Dynein</keyword>
<name>A0A7R8W7E3_9CRUS</name>
<dbReference type="InterPro" id="IPR000938">
    <property type="entry name" value="CAP-Gly_domain"/>
</dbReference>
<proteinExistence type="inferred from homology"/>
<evidence type="ECO:0000256" key="13">
    <source>
        <dbReference type="ARBA" id="ARBA00023306"/>
    </source>
</evidence>
<comment type="subcellular location">
    <subcellularLocation>
        <location evidence="3">Cytoplasm</location>
        <location evidence="3">Cell cortex</location>
    </subcellularLocation>
    <subcellularLocation>
        <location evidence="1">Cytoplasm</location>
        <location evidence="1">Cytoskeleton</location>
        <location evidence="1">Microtubule organizing center</location>
        <location evidence="1">Centrosome</location>
        <location evidence="1">Centriole</location>
    </subcellularLocation>
    <subcellularLocation>
        <location evidence="2">Cytoplasm</location>
        <location evidence="2">Cytoskeleton</location>
        <location evidence="2">Spindle</location>
    </subcellularLocation>
</comment>
<comment type="similarity">
    <text evidence="4">Belongs to the dynactin 150 kDa subunit family.</text>
</comment>
<protein>
    <recommendedName>
        <fullName evidence="5">Dynactin subunit 1</fullName>
    </recommendedName>
</protein>
<feature type="coiled-coil region" evidence="14">
    <location>
        <begin position="557"/>
        <end position="591"/>
    </location>
</feature>
<evidence type="ECO:0000256" key="14">
    <source>
        <dbReference type="SAM" id="Coils"/>
    </source>
</evidence>
<dbReference type="GO" id="GO:0000922">
    <property type="term" value="C:spindle pole"/>
    <property type="evidence" value="ECO:0007669"/>
    <property type="project" value="TreeGrafter"/>
</dbReference>
<dbReference type="PANTHER" id="PTHR18916:SF6">
    <property type="entry name" value="DYNACTIN SUBUNIT 1"/>
    <property type="match status" value="1"/>
</dbReference>
<dbReference type="Pfam" id="PF12455">
    <property type="entry name" value="Dynactin"/>
    <property type="match status" value="1"/>
</dbReference>
<feature type="coiled-coil region" evidence="14">
    <location>
        <begin position="192"/>
        <end position="531"/>
    </location>
</feature>
<dbReference type="GO" id="GO:0005814">
    <property type="term" value="C:centriole"/>
    <property type="evidence" value="ECO:0007669"/>
    <property type="project" value="UniProtKB-SubCell"/>
</dbReference>
<evidence type="ECO:0000256" key="15">
    <source>
        <dbReference type="SAM" id="MobiDB-lite"/>
    </source>
</evidence>
<dbReference type="GO" id="GO:0051301">
    <property type="term" value="P:cell division"/>
    <property type="evidence" value="ECO:0007669"/>
    <property type="project" value="UniProtKB-KW"/>
</dbReference>
<dbReference type="SUPFAM" id="SSF74924">
    <property type="entry name" value="Cap-Gly domain"/>
    <property type="match status" value="1"/>
</dbReference>
<evidence type="ECO:0000256" key="8">
    <source>
        <dbReference type="ARBA" id="ARBA00022701"/>
    </source>
</evidence>
<evidence type="ECO:0000256" key="2">
    <source>
        <dbReference type="ARBA" id="ARBA00004186"/>
    </source>
</evidence>
<reference evidence="16" key="1">
    <citation type="submission" date="2020-11" db="EMBL/GenBank/DDBJ databases">
        <authorList>
            <person name="Tran Van P."/>
        </authorList>
    </citation>
    <scope>NUCLEOTIDE SEQUENCE</scope>
</reference>
<evidence type="ECO:0000256" key="10">
    <source>
        <dbReference type="ARBA" id="ARBA00023017"/>
    </source>
</evidence>
<sequence length="1403" mass="157204">MLNLEGDGEYKTMDSRFKIGNKVRVIDRGLTGLVSFIGATEFAEGVWIGVILDEPLGKNNGSVKGKTYFEVANVRHSNAKIRFCPRIGEADSNVQKRRKQKIFSGESGSSSIESLPQADEKKKSPPGVVQSTSRIARGGMKVTPTSKSMTAIAGAGTGLKQPSVRAKVSPPAPSSSESPPDPVPHLSPAAVASAVNEENENLKREIKDLTERVEMLTAKRTTDREKLKELEKLRLQNDQLLEFKARILESQAALQRDLTKAKEEAKEAIEAKERISNEATEHAEMLELVTLDKEVASEKLEAVTEELEQAKERIEELTLDLEMVKEELGGAAEMETGTDGARKGLVSRHLEEQNERLKETLVRVRDLAAQDKYELQKVHKEVEEQRQRIRGLEEEKERFEADISKLKESIRDLQEQVDASLGAEEMVELLTEKNLKLEEKAAEFEEVVADLEKINEMNEELMENARETEVDASLGAEEMVELLTEKNLKLEEKAAEFEEVVADLEKINEMNEELMENARETELELREEVDLTLSQLHQEQRESQAAREAVADRERTIGKFRELVSQLNEQNEGLREALEKANTEVSEANRRRPAEKLDFEIKFEESKAQQRAIDLELRFLELEQMKNHVSHLQSFLPDAFMSRGGDHDAILTHLCLPRFMAKCGILASQLPTLFPPLDESMTSSLVLKSHKVDRAAFGARFGQIVARIQALCVQMNHAIRLGSPDLFGVAASIYMDLSVQERLLDFYLDLLRKNQLDENVPLENLEKCNAALDSIHRRAFIANKDLTKPIPLNHEAWVTDMARSLISACDVFAVEGSRVRCFLKSETTSEMEVFLKSVLPQAEEAKGVMKKVRRPLPQDTFGLGALQLDAECLREVTLAGKEAAVAAKVFREWARCVQEQIVSSGDASTLLGSEKVKELLAFAVDTVIAGQQHLTMESGQEEDESLIPQFAEDPLKIVPGILDRIMAVGKKIHTGISEGNFYKPEEGSVAGGSGGVKEPSPMEVRYTSFKAELRDAEGFRARLLLRDEDVKELRRLMKLKQEELGEMTLRRDMLEKKLDTLAKEKDLEVERIQRKTEDLQTLLHRKEKEFRESLDQFQRDIDTLEGERADNFLFEFRYRSSPQPRLPLFLYHSFSFPTSQQLRRQPVSLGSSKASLGGAPSSSPLGSGVLSHSGSSGAFRAAAEGGLDGSALGMLRAENSALGLAVRSLMTQVNALQQDELGELVSQLEPSWRTMFTEAEEAKVRNQRKLHLWEKLLEAETKLVSHKMSTISSVIPSSPCASRKHFLRGRILYQDQLQVLHKNYEKALQEWTEFNSSISKGRSRAGRESADNGDAFHEEYVFVLSVTSVWVIPVGDSSKRHLVARMSLPQTCAKEAMAEDIPVLLSLQDLNDIHQAIGGLVMG</sequence>